<name>A0A2T4AX42_9HYPO</name>
<evidence type="ECO:0000313" key="1">
    <source>
        <dbReference type="EMBL" id="PTB61623.1"/>
    </source>
</evidence>
<dbReference type="Proteomes" id="UP000241546">
    <property type="component" value="Unassembled WGS sequence"/>
</dbReference>
<reference evidence="2" key="1">
    <citation type="submission" date="2016-07" db="EMBL/GenBank/DDBJ databases">
        <title>Multiple horizontal gene transfer events from other fungi enriched the ability of initially mycotrophic Trichoderma (Ascomycota) to feed on dead plant biomass.</title>
        <authorList>
            <consortium name="DOE Joint Genome Institute"/>
            <person name="Atanasova L."/>
            <person name="Chenthamara K."/>
            <person name="Zhang J."/>
            <person name="Grujic M."/>
            <person name="Henrissat B."/>
            <person name="Kuo A."/>
            <person name="Aerts A."/>
            <person name="Salamov A."/>
            <person name="Lipzen A."/>
            <person name="Labutti K."/>
            <person name="Barry K."/>
            <person name="Miao Y."/>
            <person name="Rahimi M.J."/>
            <person name="Shen Q."/>
            <person name="Grigoriev I.V."/>
            <person name="Kubicek C.P."/>
            <person name="Druzhinina I.S."/>
        </authorList>
    </citation>
    <scope>NUCLEOTIDE SEQUENCE [LARGE SCALE GENOMIC DNA]</scope>
    <source>
        <strain evidence="2">TUCIM 6016</strain>
    </source>
</reference>
<keyword evidence="2" id="KW-1185">Reference proteome</keyword>
<dbReference type="RefSeq" id="XP_024744943.1">
    <property type="nucleotide sequence ID" value="XM_024893764.1"/>
</dbReference>
<accession>A0A2T4AX42</accession>
<gene>
    <name evidence="1" type="ORF">BBK36DRAFT_1145535</name>
</gene>
<dbReference type="EMBL" id="KZ680267">
    <property type="protein sequence ID" value="PTB61623.1"/>
    <property type="molecule type" value="Genomic_DNA"/>
</dbReference>
<organism evidence="1 2">
    <name type="scientific">Trichoderma citrinoviride</name>
    <dbReference type="NCBI Taxonomy" id="58853"/>
    <lineage>
        <taxon>Eukaryota</taxon>
        <taxon>Fungi</taxon>
        <taxon>Dikarya</taxon>
        <taxon>Ascomycota</taxon>
        <taxon>Pezizomycotina</taxon>
        <taxon>Sordariomycetes</taxon>
        <taxon>Hypocreomycetidae</taxon>
        <taxon>Hypocreales</taxon>
        <taxon>Hypocreaceae</taxon>
        <taxon>Trichoderma</taxon>
    </lineage>
</organism>
<sequence>MPVCLSTPNLPASRFHLLLCSGRRTSPVGAEQARGSAHNTVKVHGLGALWRDGDGDRERRVVVRRNSRRRSVHRAWPLLSVLLMLSLPPPQWRPSPVGETKERWDRNLPATVIISGAAPACDGWRDSPGNWARLVHAVIRRPQRETLNGASKAWEAALSIQQLGQTPRALRLVAAEAKIYSACALLQAPWLCQLLSLLHLPPALLRPLSSLTSQLTVRDERICPRHPPFALSSPTSRVLTMGLAEHTSKVVAQLSLSEAAYRAASSRSFSGPKRRSLPHMWTSHKRSRTAYQLSRPHNRRRRCLSCRHRSGVTLSSGLTPDCKQQQLLNSMSGPYPNHYERQKSYIRGNQGHGFYRGSSLATNGRLHMLARYSHGCHSNWFRRWNWPSGSAS</sequence>
<protein>
    <submittedName>
        <fullName evidence="1">Uncharacterized protein</fullName>
    </submittedName>
</protein>
<proteinExistence type="predicted"/>
<evidence type="ECO:0000313" key="2">
    <source>
        <dbReference type="Proteomes" id="UP000241546"/>
    </source>
</evidence>
<dbReference type="AlphaFoldDB" id="A0A2T4AX42"/>
<dbReference type="GeneID" id="36601882"/>